<name>A0ABC8A4V8_LACLL</name>
<feature type="compositionally biased region" description="Basic residues" evidence="1">
    <location>
        <begin position="145"/>
        <end position="165"/>
    </location>
</feature>
<accession>A0ABC8A4V8</accession>
<evidence type="ECO:0000256" key="1">
    <source>
        <dbReference type="SAM" id="MobiDB-lite"/>
    </source>
</evidence>
<gene>
    <name evidence="2" type="ORF">NCDO2118_0861</name>
</gene>
<dbReference type="Proteomes" id="UP000028594">
    <property type="component" value="Chromosome"/>
</dbReference>
<reference evidence="2 3" key="1">
    <citation type="submission" date="2014-07" db="EMBL/GenBank/DDBJ databases">
        <title>Genome sequence of Lactococcus lactis subsp. lactis NCDO 2118, a GABA-producing strain.</title>
        <authorList>
            <person name="Oliveira L.C."/>
            <person name="Saraiva T.D.L."/>
            <person name="Soares S.C."/>
            <person name="Ramos R.T.J."/>
            <person name="Sa P.H.C.G."/>
            <person name="Carneiro A.R."/>
            <person name="Miranda F."/>
            <person name="Freire M."/>
            <person name="Renan W."/>
            <person name="Oliveira A.F.Jr."/>
            <person name="Santos A.R."/>
            <person name="Pinto A.C."/>
            <person name="Souza B.M."/>
            <person name="Castro C.P."/>
            <person name="Diniz C.A.A."/>
            <person name="Rocha C.S."/>
            <person name="Mariano D.C.B."/>
            <person name="Aguiar E.L."/>
            <person name="Folador E.L."/>
            <person name="Barbosa E.G.V."/>
            <person name="Aburjaile F.F."/>
            <person name="Goncalves L.A."/>
            <person name="Guimaraes L.C."/>
            <person name="Azevedo M.S.P."/>
            <person name="Agresti P.C.M."/>
            <person name="Faria R.F."/>
            <person name="Tiwari S."/>
            <person name="Almeida S.S."/>
            <person name="Hassan S.S."/>
            <person name="Pereira V.B."/>
            <person name="Abreu V.A.C."/>
            <person name="Pereira U.P."/>
            <person name="Dorella F.A."/>
            <person name="Carvalho A.F."/>
            <person name="Pereira F.L."/>
            <person name="Leal C.A.G."/>
            <person name="Figueiredo H.C.P."/>
            <person name="Silva A."/>
            <person name="Miyoshi A."/>
            <person name="Azevedo V."/>
        </authorList>
    </citation>
    <scope>NUCLEOTIDE SEQUENCE [LARGE SCALE GENOMIC DNA]</scope>
    <source>
        <strain evidence="2 3">NCDO 2118</strain>
    </source>
</reference>
<feature type="region of interest" description="Disordered" evidence="1">
    <location>
        <begin position="141"/>
        <end position="179"/>
    </location>
</feature>
<protein>
    <submittedName>
        <fullName evidence="2">Uncharacterized protein</fullName>
    </submittedName>
</protein>
<organism evidence="2 3">
    <name type="scientific">Lactococcus lactis subsp. lactis NCDO 2118</name>
    <dbReference type="NCBI Taxonomy" id="1117941"/>
    <lineage>
        <taxon>Bacteria</taxon>
        <taxon>Bacillati</taxon>
        <taxon>Bacillota</taxon>
        <taxon>Bacilli</taxon>
        <taxon>Lactobacillales</taxon>
        <taxon>Streptococcaceae</taxon>
        <taxon>Lactococcus</taxon>
    </lineage>
</organism>
<sequence>MFELKLWIKPTNTKWLVKEISQYLDWIIKKGIFDGEINIFLTNAKFVYDSSARKREGNFFGPFDKSIIPSLYFSLGDIFRTISRRGKENAVCDWLQYLTLFLYDYVDWQEDREFNSELNNDLADKMIYEYIDFKKISFESQDRRKREKRKRAKIRVRRKKKKKTHEKNGKGVSKKINEG</sequence>
<dbReference type="KEGG" id="llx:NCDO2118_0861"/>
<proteinExistence type="predicted"/>
<evidence type="ECO:0000313" key="2">
    <source>
        <dbReference type="EMBL" id="AII12350.1"/>
    </source>
</evidence>
<dbReference type="RefSeq" id="WP_038603245.1">
    <property type="nucleotide sequence ID" value="NZ_CP009054.1"/>
</dbReference>
<dbReference type="EMBL" id="CP009054">
    <property type="protein sequence ID" value="AII12350.1"/>
    <property type="molecule type" value="Genomic_DNA"/>
</dbReference>
<dbReference type="AlphaFoldDB" id="A0ABC8A4V8"/>
<evidence type="ECO:0000313" key="3">
    <source>
        <dbReference type="Proteomes" id="UP000028594"/>
    </source>
</evidence>